<dbReference type="GO" id="GO:0016020">
    <property type="term" value="C:membrane"/>
    <property type="evidence" value="ECO:0007669"/>
    <property type="project" value="InterPro"/>
</dbReference>
<accession>A0A644UWL6</accession>
<proteinExistence type="predicted"/>
<feature type="transmembrane region" description="Helical" evidence="5">
    <location>
        <begin position="282"/>
        <end position="304"/>
    </location>
</feature>
<feature type="transmembrane region" description="Helical" evidence="5">
    <location>
        <begin position="216"/>
        <end position="237"/>
    </location>
</feature>
<feature type="transmembrane region" description="Helical" evidence="5">
    <location>
        <begin position="127"/>
        <end position="144"/>
    </location>
</feature>
<evidence type="ECO:0000256" key="1">
    <source>
        <dbReference type="ARBA" id="ARBA00004127"/>
    </source>
</evidence>
<feature type="transmembrane region" description="Helical" evidence="5">
    <location>
        <begin position="75"/>
        <end position="96"/>
    </location>
</feature>
<dbReference type="InterPro" id="IPR010545">
    <property type="entry name" value="SPP"/>
</dbReference>
<feature type="transmembrane region" description="Helical" evidence="5">
    <location>
        <begin position="249"/>
        <end position="270"/>
    </location>
</feature>
<dbReference type="EMBL" id="VSSQ01000174">
    <property type="protein sequence ID" value="MPL83271.1"/>
    <property type="molecule type" value="Genomic_DNA"/>
</dbReference>
<feature type="transmembrane region" description="Helical" evidence="5">
    <location>
        <begin position="12"/>
        <end position="30"/>
    </location>
</feature>
<comment type="subcellular location">
    <subcellularLocation>
        <location evidence="1">Endomembrane system</location>
        <topology evidence="1">Multi-pass membrane protein</topology>
    </subcellularLocation>
</comment>
<evidence type="ECO:0000256" key="2">
    <source>
        <dbReference type="ARBA" id="ARBA00022692"/>
    </source>
</evidence>
<evidence type="ECO:0000256" key="4">
    <source>
        <dbReference type="ARBA" id="ARBA00023136"/>
    </source>
</evidence>
<evidence type="ECO:0000256" key="5">
    <source>
        <dbReference type="SAM" id="Phobius"/>
    </source>
</evidence>
<protein>
    <submittedName>
        <fullName evidence="6">Uncharacterized protein</fullName>
    </submittedName>
</protein>
<evidence type="ECO:0000256" key="3">
    <source>
        <dbReference type="ARBA" id="ARBA00022989"/>
    </source>
</evidence>
<comment type="caution">
    <text evidence="6">The sequence shown here is derived from an EMBL/GenBank/DDBJ whole genome shotgun (WGS) entry which is preliminary data.</text>
</comment>
<name>A0A644UWL6_9ZZZZ</name>
<sequence>MSEFNLRSAASYAGLILMMAVTSLLAILLIGPVKAAGLGAFEDPDSVLNAFFFIFAMLVITAVLLILIRWKAQQVISVIIGFSLAAVIYYVVMALLHQAGLGILADAGGVICGIGVIALLWFYPEWYVINTAGILVAAGCAVIFGVSLSLIPVLVLLVLLMVYDFIAVKRSKHMLTLADGVLRQKMPIMFLVPKTKGYSYRKSGFSIRNEKGERGAYMIGMGDVIMPAILVVSAQVFAGGEGVMSVFGIYLPAFGALIGGIVGLLILMVPVNTGKPQPGLPLINGCAIIGFFICCLLAGSWGWLVL</sequence>
<dbReference type="InterPro" id="IPR006639">
    <property type="entry name" value="Preselin/SPP"/>
</dbReference>
<gene>
    <name evidence="6" type="ORF">SDC9_29221</name>
</gene>
<feature type="transmembrane region" description="Helical" evidence="5">
    <location>
        <begin position="50"/>
        <end position="68"/>
    </location>
</feature>
<dbReference type="GO" id="GO:0012505">
    <property type="term" value="C:endomembrane system"/>
    <property type="evidence" value="ECO:0007669"/>
    <property type="project" value="UniProtKB-SubCell"/>
</dbReference>
<keyword evidence="3 5" id="KW-1133">Transmembrane helix</keyword>
<dbReference type="AlphaFoldDB" id="A0A644UWL6"/>
<dbReference type="SMART" id="SM00730">
    <property type="entry name" value="PSN"/>
    <property type="match status" value="1"/>
</dbReference>
<dbReference type="GO" id="GO:0042500">
    <property type="term" value="F:aspartic endopeptidase activity, intramembrane cleaving"/>
    <property type="evidence" value="ECO:0007669"/>
    <property type="project" value="InterPro"/>
</dbReference>
<evidence type="ECO:0000313" key="6">
    <source>
        <dbReference type="EMBL" id="MPL83271.1"/>
    </source>
</evidence>
<dbReference type="Pfam" id="PF06550">
    <property type="entry name" value="SPP"/>
    <property type="match status" value="1"/>
</dbReference>
<keyword evidence="2 5" id="KW-0812">Transmembrane</keyword>
<organism evidence="6">
    <name type="scientific">bioreactor metagenome</name>
    <dbReference type="NCBI Taxonomy" id="1076179"/>
    <lineage>
        <taxon>unclassified sequences</taxon>
        <taxon>metagenomes</taxon>
        <taxon>ecological metagenomes</taxon>
    </lineage>
</organism>
<feature type="transmembrane region" description="Helical" evidence="5">
    <location>
        <begin position="150"/>
        <end position="168"/>
    </location>
</feature>
<reference evidence="6" key="1">
    <citation type="submission" date="2019-08" db="EMBL/GenBank/DDBJ databases">
        <authorList>
            <person name="Kucharzyk K."/>
            <person name="Murdoch R.W."/>
            <person name="Higgins S."/>
            <person name="Loffler F."/>
        </authorList>
    </citation>
    <scope>NUCLEOTIDE SEQUENCE</scope>
</reference>
<dbReference type="NCBIfam" id="NF041679">
    <property type="entry name" value="IMP_arch_presen"/>
    <property type="match status" value="1"/>
</dbReference>
<feature type="transmembrane region" description="Helical" evidence="5">
    <location>
        <begin position="102"/>
        <end position="122"/>
    </location>
</feature>
<keyword evidence="4 5" id="KW-0472">Membrane</keyword>